<proteinExistence type="predicted"/>
<evidence type="ECO:0000313" key="3">
    <source>
        <dbReference type="Proteomes" id="UP000267096"/>
    </source>
</evidence>
<keyword evidence="1" id="KW-0732">Signal</keyword>
<name>A0A3P6PFL5_ANISI</name>
<dbReference type="EMBL" id="UYRR01022779">
    <property type="protein sequence ID" value="VDK31797.1"/>
    <property type="molecule type" value="Genomic_DNA"/>
</dbReference>
<evidence type="ECO:0000313" key="2">
    <source>
        <dbReference type="EMBL" id="VDK31797.1"/>
    </source>
</evidence>
<dbReference type="AlphaFoldDB" id="A0A3P6PFL5"/>
<accession>A0A3P6PFL5</accession>
<sequence>MKLFLNLELILRAWMVRAVQQCIMQPQEVYLDRLPFCCRGVHLRADLTSNAIDQCITQLSNHIPPLFDSFTKPINSSSYYNDPLIFFISVIHQHQFLYV</sequence>
<reference evidence="2 3" key="1">
    <citation type="submission" date="2018-11" db="EMBL/GenBank/DDBJ databases">
        <authorList>
            <consortium name="Pathogen Informatics"/>
        </authorList>
    </citation>
    <scope>NUCLEOTIDE SEQUENCE [LARGE SCALE GENOMIC DNA]</scope>
</reference>
<dbReference type="Proteomes" id="UP000267096">
    <property type="component" value="Unassembled WGS sequence"/>
</dbReference>
<feature type="signal peptide" evidence="1">
    <location>
        <begin position="1"/>
        <end position="18"/>
    </location>
</feature>
<evidence type="ECO:0008006" key="4">
    <source>
        <dbReference type="Google" id="ProtNLM"/>
    </source>
</evidence>
<organism evidence="2 3">
    <name type="scientific">Anisakis simplex</name>
    <name type="common">Herring worm</name>
    <dbReference type="NCBI Taxonomy" id="6269"/>
    <lineage>
        <taxon>Eukaryota</taxon>
        <taxon>Metazoa</taxon>
        <taxon>Ecdysozoa</taxon>
        <taxon>Nematoda</taxon>
        <taxon>Chromadorea</taxon>
        <taxon>Rhabditida</taxon>
        <taxon>Spirurina</taxon>
        <taxon>Ascaridomorpha</taxon>
        <taxon>Ascaridoidea</taxon>
        <taxon>Anisakidae</taxon>
        <taxon>Anisakis</taxon>
        <taxon>Anisakis simplex complex</taxon>
    </lineage>
</organism>
<feature type="chain" id="PRO_5018122220" description="Secreted protein" evidence="1">
    <location>
        <begin position="19"/>
        <end position="99"/>
    </location>
</feature>
<evidence type="ECO:0000256" key="1">
    <source>
        <dbReference type="SAM" id="SignalP"/>
    </source>
</evidence>
<gene>
    <name evidence="2" type="ORF">ASIM_LOCUS8423</name>
</gene>
<protein>
    <recommendedName>
        <fullName evidence="4">Secreted protein</fullName>
    </recommendedName>
</protein>
<keyword evidence="3" id="KW-1185">Reference proteome</keyword>